<evidence type="ECO:0000256" key="1">
    <source>
        <dbReference type="ARBA" id="ARBA00004498"/>
    </source>
</evidence>
<sequence>MAVQECRTRFAQRQWNCVVKPRSMLRNALRQGSPEAGFVAASQMAGVAYSLLEACKREQFAGGYCGGNATTLSDRARGAAGSAAARWGQLQHTLQTLRVYMLLDDEAENDLAKARRLNSDIGLQVVLNMMSEYCGCRPSPGATCSLTCLGSTLSFSRVSKTIMSLYYSSVLLETNSSTDGTSQENTTNISLVHLQTPDYCQESHALGSPGTRGRRCEMRTIAQEVVNETGPHQDGACQYLCCGRGQRFETFRSPYKCLCSWSIAGFKCQTCHATRRLYFCL</sequence>
<comment type="subcellular location">
    <subcellularLocation>
        <location evidence="1 8">Secreted</location>
        <location evidence="1 8">Extracellular space</location>
        <location evidence="1 8">Extracellular matrix</location>
    </subcellularLocation>
</comment>
<dbReference type="GO" id="GO:0045165">
    <property type="term" value="P:cell fate commitment"/>
    <property type="evidence" value="ECO:0007669"/>
    <property type="project" value="TreeGrafter"/>
</dbReference>
<keyword evidence="4" id="KW-0964">Secreted</keyword>
<dbReference type="GO" id="GO:0005109">
    <property type="term" value="F:frizzled binding"/>
    <property type="evidence" value="ECO:0007669"/>
    <property type="project" value="TreeGrafter"/>
</dbReference>
<organism evidence="9">
    <name type="scientific">Sycon ciliatum</name>
    <dbReference type="NCBI Taxonomy" id="27933"/>
    <lineage>
        <taxon>Eukaryota</taxon>
        <taxon>Metazoa</taxon>
        <taxon>Porifera</taxon>
        <taxon>Calcarea</taxon>
        <taxon>Calcaronea</taxon>
        <taxon>Leucosolenida</taxon>
        <taxon>Sycettidae</taxon>
        <taxon>Sycon</taxon>
    </lineage>
</organism>
<dbReference type="PANTHER" id="PTHR12027">
    <property type="entry name" value="WNT RELATED"/>
    <property type="match status" value="1"/>
</dbReference>
<evidence type="ECO:0000256" key="8">
    <source>
        <dbReference type="RuleBase" id="RU003500"/>
    </source>
</evidence>
<keyword evidence="6 8" id="KW-0879">Wnt signaling pathway</keyword>
<evidence type="ECO:0000256" key="7">
    <source>
        <dbReference type="ARBA" id="ARBA00023157"/>
    </source>
</evidence>
<dbReference type="SMART" id="SM00097">
    <property type="entry name" value="WNT1"/>
    <property type="match status" value="1"/>
</dbReference>
<dbReference type="Pfam" id="PF00110">
    <property type="entry name" value="wnt"/>
    <property type="match status" value="1"/>
</dbReference>
<proteinExistence type="evidence at transcript level"/>
<name>A0A077SMU8_9METZ</name>
<evidence type="ECO:0000256" key="5">
    <source>
        <dbReference type="ARBA" id="ARBA00022530"/>
    </source>
</evidence>
<dbReference type="AlphaFoldDB" id="A0A077SMU8"/>
<evidence type="ECO:0000256" key="6">
    <source>
        <dbReference type="ARBA" id="ARBA00022687"/>
    </source>
</evidence>
<dbReference type="GO" id="GO:0060070">
    <property type="term" value="P:canonical Wnt signaling pathway"/>
    <property type="evidence" value="ECO:0007669"/>
    <property type="project" value="TreeGrafter"/>
</dbReference>
<keyword evidence="3 8" id="KW-0217">Developmental protein</keyword>
<evidence type="ECO:0000256" key="2">
    <source>
        <dbReference type="ARBA" id="ARBA00005683"/>
    </source>
</evidence>
<protein>
    <recommendedName>
        <fullName evidence="8">Protein Wnt</fullName>
    </recommendedName>
</protein>
<dbReference type="InterPro" id="IPR005817">
    <property type="entry name" value="Wnt"/>
</dbReference>
<keyword evidence="7" id="KW-1015">Disulfide bond</keyword>
<comment type="similarity">
    <text evidence="2 8">Belongs to the Wnt family.</text>
</comment>
<dbReference type="GO" id="GO:0005125">
    <property type="term" value="F:cytokine activity"/>
    <property type="evidence" value="ECO:0007669"/>
    <property type="project" value="TreeGrafter"/>
</dbReference>
<dbReference type="GO" id="GO:0005615">
    <property type="term" value="C:extracellular space"/>
    <property type="evidence" value="ECO:0007669"/>
    <property type="project" value="TreeGrafter"/>
</dbReference>
<keyword evidence="5" id="KW-0272">Extracellular matrix</keyword>
<evidence type="ECO:0000256" key="4">
    <source>
        <dbReference type="ARBA" id="ARBA00022525"/>
    </source>
</evidence>
<gene>
    <name evidence="9" type="primary">WntO</name>
</gene>
<reference evidence="9" key="1">
    <citation type="journal article" date="2014" name="Nat. Commun.">
        <title>Developmental gene expression provides clues to relationships between sponge and eumetazoan body plans.</title>
        <authorList>
            <person name="Leininger S."/>
            <person name="Adamski M."/>
            <person name="Bergum B."/>
            <person name="Guder C."/>
            <person name="Liu J."/>
            <person name="Laplante M."/>
            <person name="Brate J."/>
            <person name="Hoffmann F."/>
            <person name="Fortunato S."/>
            <person name="Jordal S."/>
            <person name="Rapp H.T."/>
            <person name="Adamska M."/>
        </authorList>
    </citation>
    <scope>NUCLEOTIDE SEQUENCE</scope>
</reference>
<dbReference type="EMBL" id="HG973363">
    <property type="protein sequence ID" value="CDO67902.1"/>
    <property type="molecule type" value="mRNA"/>
</dbReference>
<evidence type="ECO:0000313" key="9">
    <source>
        <dbReference type="EMBL" id="CDO67902.1"/>
    </source>
</evidence>
<comment type="function">
    <text evidence="8">Ligand for members of the frizzled family of seven transmembrane receptors.</text>
</comment>
<accession>A0A077SMU8</accession>
<evidence type="ECO:0000256" key="3">
    <source>
        <dbReference type="ARBA" id="ARBA00022473"/>
    </source>
</evidence>